<dbReference type="Gene3D" id="3.30.70.3290">
    <property type="match status" value="1"/>
</dbReference>
<evidence type="ECO:0000256" key="5">
    <source>
        <dbReference type="ARBA" id="ARBA00022857"/>
    </source>
</evidence>
<dbReference type="InterPro" id="IPR014043">
    <property type="entry name" value="Acyl_transferase_dom"/>
</dbReference>
<evidence type="ECO:0000259" key="10">
    <source>
        <dbReference type="PROSITE" id="PS50075"/>
    </source>
</evidence>
<dbReference type="FunFam" id="3.40.50.720:FF:000209">
    <property type="entry name" value="Polyketide synthase Pks12"/>
    <property type="match status" value="1"/>
</dbReference>
<dbReference type="Gene3D" id="3.30.559.10">
    <property type="entry name" value="Chloramphenicol acetyltransferase-like domain"/>
    <property type="match status" value="1"/>
</dbReference>
<dbReference type="Pfam" id="PF00107">
    <property type="entry name" value="ADH_zinc_N"/>
    <property type="match status" value="1"/>
</dbReference>
<dbReference type="SUPFAM" id="SSF47336">
    <property type="entry name" value="ACP-like"/>
    <property type="match status" value="2"/>
</dbReference>
<dbReference type="Gene3D" id="3.40.366.10">
    <property type="entry name" value="Malonyl-Coenzyme A Acyl Carrier Protein, domain 2"/>
    <property type="match status" value="1"/>
</dbReference>
<dbReference type="Pfam" id="PF08240">
    <property type="entry name" value="ADH_N"/>
    <property type="match status" value="1"/>
</dbReference>
<dbReference type="Gene3D" id="3.40.50.12780">
    <property type="entry name" value="N-terminal domain of ligase-like"/>
    <property type="match status" value="1"/>
</dbReference>
<dbReference type="eggNOG" id="KOG1202">
    <property type="taxonomic scope" value="Eukaryota"/>
</dbReference>
<feature type="domain" description="Carrier" evidence="10">
    <location>
        <begin position="2271"/>
        <end position="2348"/>
    </location>
</feature>
<evidence type="ECO:0000256" key="7">
    <source>
        <dbReference type="ARBA" id="ARBA00023315"/>
    </source>
</evidence>
<dbReference type="GO" id="GO:0016491">
    <property type="term" value="F:oxidoreductase activity"/>
    <property type="evidence" value="ECO:0007669"/>
    <property type="project" value="InterPro"/>
</dbReference>
<dbReference type="FunFam" id="3.40.47.10:FF:000019">
    <property type="entry name" value="Polyketide synthase type I"/>
    <property type="match status" value="1"/>
</dbReference>
<dbReference type="PROSITE" id="PS50075">
    <property type="entry name" value="CARRIER"/>
    <property type="match status" value="2"/>
</dbReference>
<dbReference type="Pfam" id="PF00668">
    <property type="entry name" value="Condensation"/>
    <property type="match status" value="1"/>
</dbReference>
<dbReference type="CDD" id="cd05930">
    <property type="entry name" value="A_NRPS"/>
    <property type="match status" value="1"/>
</dbReference>
<dbReference type="PANTHER" id="PTHR43775:SF37">
    <property type="entry name" value="SI:DKEY-61P9.11"/>
    <property type="match status" value="1"/>
</dbReference>
<dbReference type="Pfam" id="PF00550">
    <property type="entry name" value="PP-binding"/>
    <property type="match status" value="2"/>
</dbReference>
<dbReference type="GO" id="GO:0004315">
    <property type="term" value="F:3-oxoacyl-[acyl-carrier-protein] synthase activity"/>
    <property type="evidence" value="ECO:0007669"/>
    <property type="project" value="InterPro"/>
</dbReference>
<dbReference type="InterPro" id="IPR020807">
    <property type="entry name" value="PKS_DH"/>
</dbReference>
<feature type="region of interest" description="N-terminal hotdog fold" evidence="9">
    <location>
        <begin position="970"/>
        <end position="1105"/>
    </location>
</feature>
<dbReference type="GO" id="GO:0004312">
    <property type="term" value="F:fatty acid synthase activity"/>
    <property type="evidence" value="ECO:0007669"/>
    <property type="project" value="TreeGrafter"/>
</dbReference>
<comment type="similarity">
    <text evidence="8">In the C-terminal section; belongs to the NRP synthetase family.</text>
</comment>
<dbReference type="InterPro" id="IPR016039">
    <property type="entry name" value="Thiolase-like"/>
</dbReference>
<dbReference type="InterPro" id="IPR016036">
    <property type="entry name" value="Malonyl_transacylase_ACP-bd"/>
</dbReference>
<dbReference type="InterPro" id="IPR001227">
    <property type="entry name" value="Ac_transferase_dom_sf"/>
</dbReference>
<dbReference type="Pfam" id="PF00109">
    <property type="entry name" value="ketoacyl-synt"/>
    <property type="match status" value="1"/>
</dbReference>
<feature type="domain" description="Carrier" evidence="10">
    <location>
        <begin position="3411"/>
        <end position="3487"/>
    </location>
</feature>
<dbReference type="InterPro" id="IPR013149">
    <property type="entry name" value="ADH-like_C"/>
</dbReference>
<dbReference type="Pfam" id="PF02801">
    <property type="entry name" value="Ketoacyl-synt_C"/>
    <property type="match status" value="1"/>
</dbReference>
<dbReference type="GeneID" id="19461723"/>
<dbReference type="SUPFAM" id="SSF51735">
    <property type="entry name" value="NAD(P)-binding Rossmann-fold domains"/>
    <property type="match status" value="4"/>
</dbReference>
<evidence type="ECO:0000256" key="1">
    <source>
        <dbReference type="ARBA" id="ARBA00022450"/>
    </source>
</evidence>
<dbReference type="InterPro" id="IPR036291">
    <property type="entry name" value="NAD(P)-bd_dom_sf"/>
</dbReference>
<dbReference type="InterPro" id="IPR001242">
    <property type="entry name" value="Condensation_dom"/>
</dbReference>
<dbReference type="SMART" id="SM00825">
    <property type="entry name" value="PKS_KS"/>
    <property type="match status" value="1"/>
</dbReference>
<proteinExistence type="inferred from homology"/>
<dbReference type="Gene3D" id="3.10.129.110">
    <property type="entry name" value="Polyketide synthase dehydratase"/>
    <property type="match status" value="1"/>
</dbReference>
<dbReference type="Proteomes" id="UP000016922">
    <property type="component" value="Unassembled WGS sequence"/>
</dbReference>
<accession>S3DJP3</accession>
<evidence type="ECO:0000256" key="4">
    <source>
        <dbReference type="ARBA" id="ARBA00022679"/>
    </source>
</evidence>
<dbReference type="PROSITE" id="PS52004">
    <property type="entry name" value="KS3_2"/>
    <property type="match status" value="1"/>
</dbReference>
<dbReference type="InterPro" id="IPR042104">
    <property type="entry name" value="PKS_dehydratase_sf"/>
</dbReference>
<dbReference type="InterPro" id="IPR020841">
    <property type="entry name" value="PKS_Beta-ketoAc_synthase_dom"/>
</dbReference>
<dbReference type="InterPro" id="IPR011032">
    <property type="entry name" value="GroES-like_sf"/>
</dbReference>
<dbReference type="PROSITE" id="PS00606">
    <property type="entry name" value="KS3_1"/>
    <property type="match status" value="1"/>
</dbReference>
<dbReference type="InterPro" id="IPR018201">
    <property type="entry name" value="Ketoacyl_synth_AS"/>
</dbReference>
<dbReference type="PROSITE" id="PS52019">
    <property type="entry name" value="PKS_MFAS_DH"/>
    <property type="match status" value="1"/>
</dbReference>
<dbReference type="CDD" id="cd00833">
    <property type="entry name" value="PKS"/>
    <property type="match status" value="1"/>
</dbReference>
<dbReference type="InterPro" id="IPR014031">
    <property type="entry name" value="Ketoacyl_synth_C"/>
</dbReference>
<keyword evidence="1" id="KW-0596">Phosphopantetheine</keyword>
<evidence type="ECO:0000256" key="3">
    <source>
        <dbReference type="ARBA" id="ARBA00022598"/>
    </source>
</evidence>
<evidence type="ECO:0000256" key="8">
    <source>
        <dbReference type="ARBA" id="ARBA00029443"/>
    </source>
</evidence>
<keyword evidence="14" id="KW-1185">Reference proteome</keyword>
<evidence type="ECO:0000313" key="13">
    <source>
        <dbReference type="EMBL" id="EPE26753.1"/>
    </source>
</evidence>
<name>S3DJP3_GLAL2</name>
<dbReference type="NCBIfam" id="TIGR01733">
    <property type="entry name" value="AA-adenyl-dom"/>
    <property type="match status" value="1"/>
</dbReference>
<dbReference type="Pfam" id="PF14765">
    <property type="entry name" value="PS-DH"/>
    <property type="match status" value="1"/>
</dbReference>
<dbReference type="SUPFAM" id="SSF50129">
    <property type="entry name" value="GroES-like"/>
    <property type="match status" value="1"/>
</dbReference>
<keyword evidence="2" id="KW-0597">Phosphoprotein</keyword>
<dbReference type="OMA" id="STWSVPH"/>
<dbReference type="InterPro" id="IPR023213">
    <property type="entry name" value="CAT-like_dom_sf"/>
</dbReference>
<dbReference type="InterPro" id="IPR049900">
    <property type="entry name" value="PKS_mFAS_DH"/>
</dbReference>
<dbReference type="InterPro" id="IPR057326">
    <property type="entry name" value="KR_dom"/>
</dbReference>
<sequence>MSALAPQLVSRMQSYDSRVSIDGLSDANLQSGNTSTDATSVSSQEEVAHVPENTAIVGMACRLPGAKSPQQLWKNIVDQRDVQRKIPKERFNVDAFYHPEGTNKGTTNARYGYFLDDDVSEFDPEFFQISGKEAEAMDPQQRLLLEVVYEALENAGITLDEISGTETSVFCGSFTNDYREMIHKDLEHYPKYSVTGTGAAILANRISYFYNLHGPSVTLDTACSSSLVGLHMGNQSIRDGEADISIVVGSALHFDPTIYTTMTDLGFLSVDGRCRAFDAGGSGYVRGEGICAVILKRKSQAQMDGNNIRAIIRGTGCNHDGIKEGITMPNSVAQEALIRRVYKNTGLNTNETQYFEAHGTGTQAGDPRETRAIGAVFAPNRDRPLYVGSVKTNIGHLEGASGLAGVIKTTMSLEAGKILPNMLFNNPNPKIDFEQWKITVPTKIIDWEPTNGVRRASVNSFGYGGTNAHIILEGYNKPAVVEEVVKLIPEYEEMVSERPFLLPLTSHTEKAGNLLKNNLSTFIAGENVSAPDAALSLSNPGRSNHQYRSYVIGQDSDEMIEKLSTTTGGTPWTRATKTKPRIGYVFTGQGAQHYHMGRELLEKCPMFKQSIQKCDEILQSLEAPPSWSVLTELMKSKEDSLVNGIEFSSSLATAIQLSTIDLLRAWGVEPAAVCGHSAGEIPASYAAGILSFKDALACAYYRGCALSGEPEDKVQIPGAMVAVGMTESEAIVELEKYGGAVKIAAVNSPTSLTLSGDEPQVVELQKSLEDRKVFARRLAVERAYHSHHIAPYAPELTRLSRNVRPRPATCRMFSSVTARIAEWQKMTGAYYALNLVNQVRFSDALTGILIDENEEQNVDVLIEIGAHPALKGPSRQTIQALKLDVPYLATIARGANDFEGMLATVGQLYAMGYPVDLEAVNSDLFLGSDGAVVRAPAGKTVDLPSYSWDHSKYWAETRLVKSYRNRAHRHSILGAPMLGNLEKHPRWRSFLRPRELQWLPHHMIDGKVIFPAAGYLTMAIEAAVRLETCPKNIKAICLRDIAIKSALTVSDSEMGTEVIFEMQPVSTSAKRTSDTWYRFIINSFGDNGVVNEHCYGLISVEAGDSTAIETDTPAPSLAQLRKRSDRCTTSKTFYEHLWNIGLQYGEDFQLITGNVDSGSGYSMAPISLKPAALMTTPNDHCVIHPSFLDASFHPFFAGIESLLGRPLDGPFVPTFMKYLKLSGAFFDLTQGTAEHTLWATAETKLPGPRVAISDITVRSADCSEILIDMQGLEATALGSSTAETSRQLFFRTRWQPAFDNLAGTAELSALKTPAEIMDVYAHQYPDTKILHITSDLAATKELLTTLFPQQRRRFQSITPYCGSEEQFEDIEALTKVYSTLIDTAEPKEGAYDLVVVSKTTSLDVKSFLNSTGHVIVAGGEYDGQGMSVLFQNSSFTAYTEAYSSNYTAKPLTLVMGKKVSETTEALAQLITSKQTAPVTRMSFVDMVENAPATENVIVLASLDQELFFEDPEHEEIHFEAVRTFFTSENKNIVWIVRGASQETSNPAQAMILGMCRVARNENDKLKVVTLDVAETAQNGQIAEQINTILDSRLTEDEYAARNGTLSIPKIETDDLLNNKLPENSGGDAVMQEFGAGQPLALKIGKVGLLETLAFGVDEDIVDTELAADSIEVEVKASAINFRDVAASIGIIDDYRLGDECAGVVLRIGSAVNPNDFQVGDRVVAFRPGQGAHRSIVREQAALCYKLPENISFTTAAAFTCIMITAYYAFHDLARLQPGEKVLIHAAAGGVGQMAIQVAQMMGAEVIATCGSQAKRDLLKSTYGLTDDHIFSSRDPSFVADINRLTNGKGVDVVLNSLAGDLLHATWACVARFGRFIEIGKRDIHENAKIDMEPFRKSVGFASLDLITMYEYNKPLSHRLLNETYKLLEQGKINNPHSVLELPYSEAEKGFRLLQMGKHTGKIVLVPHKDDIVPVSLPSYRKTMLFSPEKSYLLSGGLGGLGRTMAEWMVRKGARQLAFLSRSGDARPEAKATVEWLQARDIKVTIFKVDVSDYAAVTKAVQSLGDNLAGIFHAAVVLQDAPLNTMSLKQWQGCVHPKVQGAWNLHRATLHLDLDFFTPFSSVACQVGAMGQTNYAAANTYLDALVRYRRSIGLKASSMNCGMIVGVGLVAENESILNWLIKMGSDGVNEDELLYQIEEAVVGGSAPTQLTARGIDPAATTTGVQTARNDVYWHGRAFFRNLYSNFDVAGAGAAKGGNSLGALLQAAKDVPERAQILTEAFIEKIAAVLGVVAETIQPGNPLSMYGLDSIVAVEFRKWFSKTINVDIALFDILSSKSIALLVLKAASLMVIEVAASEKSKGSSEETKGSAAVSEQATAGEQSSDFDAISIARPSNIPMSTFQRRMWYAHNLVEDKSALNICITSHIKGTPDATIFKAALDELKRRNEMLRTAYSEGDDFAEQEPVADFDSRLVYRDLSTEIDVDASLESWRASLQGEELDIENGEIMRPGLFKLGDEKFAFVVAFHHISIDRGSSKALFEQFVEIYDAIRLEKDLASVAPPRISYTDFSIWYENHLRSAGLQSEVEFWKQRLAGIKPTSELLPFAKTTRPDTMDRVRDELRSTLPLSMLLRLKRVCARMGTTPFQFMLAAFRAFLFRYTEEEDVTVLVIDGNRPRSDLEDVLGFFVNMIPVRLNNVDSDSLFDSVLSSTKSATVEAIEHSKIPFDTIVEAVNLPKSHSIFPISQVVVNYQMHGKMPRFGTEDFHIHTVINHDIPTACELALEALEDPDKGLDLRLEYSTTLYAEADMERFFDNFSTFLTSLIRDHRQPIAQTQMTGPKEVEHLKTNYWNMGFTENTWKGASVVEKILKKAEETPDALAIQTAENGNLTYKQLVDQAQRIAATLEQANIAPGTSVGVLASPGADAVVAMVGALIRGCGYLAMDPEFAAQRLSFMASDSAVKLILVGEDLESVGCAVAAKTTSPPQVMPIAVAKSSNEKSRYGDTSPDDPFYTIYTSGSTGIPKGVVLSQSNTQQMLSTLQHDYSFTSNDKFLHQSSMCFDLSIVQIFSALTSGATVCIASTPVRKDPARLAKFIQEAGVTVTYFTPTHFALLMESSADLFRLCSDYRIAFFAGERLSARVVDKFRALKTPAMILNTWSPSELVVQTTIHEVAESETGDVNIPIGFPMANCRHYILDTQMNPLPAGLVGEICVGGSQVGSGYLNRPEANAASFVQDPFCSADDISRGWTRLFRTGDKGRFLADGKLEFHGRIAGDKQIKLRGFRVDLGEVEHRIHLEASKLTGPKLVDISMVARTLDGKESYTDERQLIAYIVLNSQIAPKEQVKYVTTIHKAIAKDLNPYMLPNGYQFLTELPMTIGRKVDRQSLLTRELTLVYPSSKSNEPAAETNLGGDQQKVLDTIFQLYRDVLKLPKDREIGVTDNFFELGGQSILLLRLQAKLKRTYKKATPSLPELFKAPTPLAICQKICGLAATPAAGASKAAAAAVKQIINWTAEATLPSDKRYLVRYGASTLSSSDITSVLLTGVESFIGLHVFANMLSLEPTKHFHLLGSEKSIQVDDVIADLKQYKLLKGTVTEELVRSQTNIVPGSLMQPGLGLEKTTFSQLGRSIQAIYHLGGRMSLLKNYETLRRANAGATMDLIELAASGLHRTELHYLSTWSVPHLQSHAAAKRNRTHIDISESSPDHFTPSEDAELFYFKSRWVSEMLLTHAAERGFNVSIIRASAVSGSTATNVPAPDDDFVRRMIVDMVTLGSVPDLHGPAGTPAYAIDFIPVNYLSSALQSLTTSDALRDEKSFTKKNLSIFHIGNPSPMNLHDLPKLMTQLRVDEKEGKLVSLPDWLAEMKAKAKTEGDVLRWEAVKNVCETGHLMFALDQTETQKALEEVDSELTCPPMDKAFLKMLGA</sequence>
<dbReference type="CDD" id="cd05195">
    <property type="entry name" value="enoyl_red"/>
    <property type="match status" value="1"/>
</dbReference>
<dbReference type="Pfam" id="PF08659">
    <property type="entry name" value="KR"/>
    <property type="match status" value="1"/>
</dbReference>
<dbReference type="GO" id="GO:0031177">
    <property type="term" value="F:phosphopantetheine binding"/>
    <property type="evidence" value="ECO:0007669"/>
    <property type="project" value="InterPro"/>
</dbReference>
<dbReference type="Gene3D" id="3.30.300.30">
    <property type="match status" value="1"/>
</dbReference>
<dbReference type="InterPro" id="IPR049551">
    <property type="entry name" value="PKS_DH_C"/>
</dbReference>
<dbReference type="GO" id="GO:0016874">
    <property type="term" value="F:ligase activity"/>
    <property type="evidence" value="ECO:0007669"/>
    <property type="project" value="UniProtKB-KW"/>
</dbReference>
<feature type="domain" description="Ketosynthase family 3 (KS3)" evidence="11">
    <location>
        <begin position="51"/>
        <end position="474"/>
    </location>
</feature>
<gene>
    <name evidence="13" type="ORF">GLAREA_02667</name>
</gene>
<feature type="active site" description="Proton donor; for dehydratase activity" evidence="9">
    <location>
        <position position="1189"/>
    </location>
</feature>
<dbReference type="RefSeq" id="XP_008085943.1">
    <property type="nucleotide sequence ID" value="XM_008087752.1"/>
</dbReference>
<dbReference type="PANTHER" id="PTHR43775">
    <property type="entry name" value="FATTY ACID SYNTHASE"/>
    <property type="match status" value="1"/>
</dbReference>
<dbReference type="EMBL" id="KE145370">
    <property type="protein sequence ID" value="EPE26753.1"/>
    <property type="molecule type" value="Genomic_DNA"/>
</dbReference>
<dbReference type="SUPFAM" id="SSF53901">
    <property type="entry name" value="Thiolase-like"/>
    <property type="match status" value="1"/>
</dbReference>
<dbReference type="InterPro" id="IPR020843">
    <property type="entry name" value="ER"/>
</dbReference>
<keyword evidence="7" id="KW-0012">Acyltransferase</keyword>
<protein>
    <submittedName>
        <fullName evidence="13">Acetyl-CoA synthetase-like protein</fullName>
    </submittedName>
</protein>
<reference evidence="13 14" key="1">
    <citation type="journal article" date="2013" name="BMC Genomics">
        <title>Genomics-driven discovery of the pneumocandin biosynthetic gene cluster in the fungus Glarea lozoyensis.</title>
        <authorList>
            <person name="Chen L."/>
            <person name="Yue Q."/>
            <person name="Zhang X."/>
            <person name="Xiang M."/>
            <person name="Wang C."/>
            <person name="Li S."/>
            <person name="Che Y."/>
            <person name="Ortiz-Lopez F.J."/>
            <person name="Bills G.F."/>
            <person name="Liu X."/>
            <person name="An Z."/>
        </authorList>
    </citation>
    <scope>NUCLEOTIDE SEQUENCE [LARGE SCALE GENOMIC DNA]</scope>
    <source>
        <strain evidence="14">ATCC 20868 / MF5171</strain>
    </source>
</reference>
<dbReference type="SUPFAM" id="SSF55048">
    <property type="entry name" value="Probable ACP-binding domain of malonyl-CoA ACP transacylase"/>
    <property type="match status" value="1"/>
</dbReference>
<dbReference type="Gene3D" id="3.40.47.10">
    <property type="match status" value="1"/>
</dbReference>
<dbReference type="Pfam" id="PF16197">
    <property type="entry name" value="KAsynt_C_assoc"/>
    <property type="match status" value="1"/>
</dbReference>
<dbReference type="SUPFAM" id="SSF56801">
    <property type="entry name" value="Acetyl-CoA synthetase-like"/>
    <property type="match status" value="1"/>
</dbReference>
<dbReference type="HOGENOM" id="CLU_000022_37_9_1"/>
<keyword evidence="3" id="KW-0436">Ligase</keyword>
<dbReference type="SMART" id="SM00823">
    <property type="entry name" value="PKS_PP"/>
    <property type="match status" value="2"/>
</dbReference>
<dbReference type="InterPro" id="IPR045851">
    <property type="entry name" value="AMP-bd_C_sf"/>
</dbReference>
<dbReference type="GO" id="GO:0006633">
    <property type="term" value="P:fatty acid biosynthetic process"/>
    <property type="evidence" value="ECO:0007669"/>
    <property type="project" value="InterPro"/>
</dbReference>
<evidence type="ECO:0000256" key="6">
    <source>
        <dbReference type="ARBA" id="ARBA00023268"/>
    </source>
</evidence>
<dbReference type="Pfam" id="PF21089">
    <property type="entry name" value="PKS_DH_N"/>
    <property type="match status" value="1"/>
</dbReference>
<dbReference type="InterPro" id="IPR013968">
    <property type="entry name" value="PKS_KR"/>
</dbReference>
<dbReference type="InterPro" id="IPR016035">
    <property type="entry name" value="Acyl_Trfase/lysoPLipase"/>
</dbReference>
<feature type="domain" description="PKS/mFAS DH" evidence="12">
    <location>
        <begin position="970"/>
        <end position="1283"/>
    </location>
</feature>
<dbReference type="Gene3D" id="3.30.559.30">
    <property type="entry name" value="Nonribosomal peptide synthetase, condensation domain"/>
    <property type="match status" value="1"/>
</dbReference>
<dbReference type="eggNOG" id="KOG1178">
    <property type="taxonomic scope" value="Eukaryota"/>
</dbReference>
<evidence type="ECO:0000259" key="11">
    <source>
        <dbReference type="PROSITE" id="PS52004"/>
    </source>
</evidence>
<dbReference type="InterPro" id="IPR049552">
    <property type="entry name" value="PKS_DH_N"/>
</dbReference>
<dbReference type="InterPro" id="IPR032821">
    <property type="entry name" value="PKS_assoc"/>
</dbReference>
<dbReference type="SMART" id="SM00826">
    <property type="entry name" value="PKS_DH"/>
    <property type="match status" value="1"/>
</dbReference>
<dbReference type="GO" id="GO:0044550">
    <property type="term" value="P:secondary metabolite biosynthetic process"/>
    <property type="evidence" value="ECO:0007669"/>
    <property type="project" value="TreeGrafter"/>
</dbReference>
<dbReference type="GO" id="GO:1901336">
    <property type="term" value="P:lactone biosynthetic process"/>
    <property type="evidence" value="ECO:0007669"/>
    <property type="project" value="UniProtKB-ARBA"/>
</dbReference>
<dbReference type="Gene3D" id="3.40.50.720">
    <property type="entry name" value="NAD(P)-binding Rossmann-like Domain"/>
    <property type="match status" value="4"/>
</dbReference>
<dbReference type="Gene3D" id="1.10.1200.10">
    <property type="entry name" value="ACP-like"/>
    <property type="match status" value="2"/>
</dbReference>
<dbReference type="InterPro" id="IPR020806">
    <property type="entry name" value="PKS_PP-bd"/>
</dbReference>
<feature type="region of interest" description="C-terminal hotdog fold" evidence="9">
    <location>
        <begin position="1125"/>
        <end position="1283"/>
    </location>
</feature>
<dbReference type="SUPFAM" id="SSF52777">
    <property type="entry name" value="CoA-dependent acyltransferases"/>
    <property type="match status" value="2"/>
</dbReference>
<organism evidence="13 14">
    <name type="scientific">Glarea lozoyensis (strain ATCC 20868 / MF5171)</name>
    <dbReference type="NCBI Taxonomy" id="1116229"/>
    <lineage>
        <taxon>Eukaryota</taxon>
        <taxon>Fungi</taxon>
        <taxon>Dikarya</taxon>
        <taxon>Ascomycota</taxon>
        <taxon>Pezizomycotina</taxon>
        <taxon>Leotiomycetes</taxon>
        <taxon>Helotiales</taxon>
        <taxon>Helotiaceae</taxon>
        <taxon>Glarea</taxon>
    </lineage>
</organism>
<dbReference type="Pfam" id="PF00501">
    <property type="entry name" value="AMP-binding"/>
    <property type="match status" value="1"/>
</dbReference>
<dbReference type="SMART" id="SM00829">
    <property type="entry name" value="PKS_ER"/>
    <property type="match status" value="1"/>
</dbReference>
<dbReference type="OrthoDB" id="329835at2759"/>
<dbReference type="SUPFAM" id="SSF52151">
    <property type="entry name" value="FabD/lysophospholipase-like"/>
    <property type="match status" value="1"/>
</dbReference>
<dbReference type="InterPro" id="IPR013154">
    <property type="entry name" value="ADH-like_N"/>
</dbReference>
<dbReference type="CDD" id="cd20483">
    <property type="entry name" value="C_PKS-NRPS"/>
    <property type="match status" value="1"/>
</dbReference>
<dbReference type="InterPro" id="IPR000873">
    <property type="entry name" value="AMP-dep_synth/lig_dom"/>
</dbReference>
<dbReference type="InterPro" id="IPR036736">
    <property type="entry name" value="ACP-like_sf"/>
</dbReference>
<dbReference type="Gene3D" id="3.90.180.10">
    <property type="entry name" value="Medium-chain alcohol dehydrogenases, catalytic domain"/>
    <property type="match status" value="1"/>
</dbReference>
<dbReference type="Pfam" id="PF00698">
    <property type="entry name" value="Acyl_transf_1"/>
    <property type="match status" value="1"/>
</dbReference>
<dbReference type="InterPro" id="IPR042099">
    <property type="entry name" value="ANL_N_sf"/>
</dbReference>
<keyword evidence="4" id="KW-0808">Transferase</keyword>
<dbReference type="InterPro" id="IPR010071">
    <property type="entry name" value="AA_adenyl_dom"/>
</dbReference>
<evidence type="ECO:0000256" key="9">
    <source>
        <dbReference type="PROSITE-ProRule" id="PRU01363"/>
    </source>
</evidence>
<dbReference type="InterPro" id="IPR013120">
    <property type="entry name" value="FAR_NAD-bd"/>
</dbReference>
<dbReference type="InterPro" id="IPR014030">
    <property type="entry name" value="Ketoacyl_synth_N"/>
</dbReference>
<dbReference type="InterPro" id="IPR009081">
    <property type="entry name" value="PP-bd_ACP"/>
</dbReference>
<dbReference type="SMART" id="SM00827">
    <property type="entry name" value="PKS_AT"/>
    <property type="match status" value="1"/>
</dbReference>
<dbReference type="SMART" id="SM00822">
    <property type="entry name" value="PKS_KR"/>
    <property type="match status" value="1"/>
</dbReference>
<dbReference type="KEGG" id="glz:GLAREA_02667"/>
<evidence type="ECO:0000256" key="2">
    <source>
        <dbReference type="ARBA" id="ARBA00022553"/>
    </source>
</evidence>
<dbReference type="Pfam" id="PF07993">
    <property type="entry name" value="NAD_binding_4"/>
    <property type="match status" value="1"/>
</dbReference>
<keyword evidence="6" id="KW-0511">Multifunctional enzyme</keyword>
<dbReference type="STRING" id="1116229.S3DJP3"/>
<dbReference type="InterPro" id="IPR050091">
    <property type="entry name" value="PKS_NRPS_Biosynth_Enz"/>
</dbReference>
<feature type="active site" description="Proton acceptor; for dehydratase activity" evidence="9">
    <location>
        <position position="1002"/>
    </location>
</feature>
<evidence type="ECO:0000259" key="12">
    <source>
        <dbReference type="PROSITE" id="PS52019"/>
    </source>
</evidence>
<keyword evidence="5" id="KW-0521">NADP</keyword>
<evidence type="ECO:0000313" key="14">
    <source>
        <dbReference type="Proteomes" id="UP000016922"/>
    </source>
</evidence>